<dbReference type="RefSeq" id="WP_090915991.1">
    <property type="nucleotide sequence ID" value="NZ_JBAWSX010000003.1"/>
</dbReference>
<comment type="caution">
    <text evidence="2">The sequence shown here is derived from an EMBL/GenBank/DDBJ whole genome shotgun (WGS) entry which is preliminary data.</text>
</comment>
<evidence type="ECO:0000256" key="1">
    <source>
        <dbReference type="SAM" id="Phobius"/>
    </source>
</evidence>
<keyword evidence="1" id="KW-0812">Transmembrane</keyword>
<gene>
    <name evidence="2" type="ORF">WAZ07_08135</name>
</gene>
<reference evidence="2 3" key="1">
    <citation type="submission" date="2024-01" db="EMBL/GenBank/DDBJ databases">
        <title>Seven novel Bacillus-like species.</title>
        <authorList>
            <person name="Liu G."/>
        </authorList>
    </citation>
    <scope>NUCLEOTIDE SEQUENCE [LARGE SCALE GENOMIC DNA]</scope>
    <source>
        <strain evidence="2 3">FJAT-51639</strain>
    </source>
</reference>
<keyword evidence="3" id="KW-1185">Reference proteome</keyword>
<evidence type="ECO:0000313" key="3">
    <source>
        <dbReference type="Proteomes" id="UP001372526"/>
    </source>
</evidence>
<keyword evidence="1" id="KW-1133">Transmembrane helix</keyword>
<evidence type="ECO:0000313" key="2">
    <source>
        <dbReference type="EMBL" id="MEI4801296.1"/>
    </source>
</evidence>
<name>A0ABU8FF21_9BACI</name>
<feature type="transmembrane region" description="Helical" evidence="1">
    <location>
        <begin position="37"/>
        <end position="58"/>
    </location>
</feature>
<keyword evidence="1" id="KW-0472">Membrane</keyword>
<proteinExistence type="predicted"/>
<sequence length="63" mass="6901">MEKKIGWNNLMHLVWLGIFGAALSGFAKLIPNNTLSWGILAVGIVITFGSSLTGLYLLKKNRI</sequence>
<dbReference type="EMBL" id="JBAWSX010000003">
    <property type="protein sequence ID" value="MEI4801296.1"/>
    <property type="molecule type" value="Genomic_DNA"/>
</dbReference>
<organism evidence="2 3">
    <name type="scientific">Bacillus bruguierae</name>
    <dbReference type="NCBI Taxonomy" id="3127667"/>
    <lineage>
        <taxon>Bacteria</taxon>
        <taxon>Bacillati</taxon>
        <taxon>Bacillota</taxon>
        <taxon>Bacilli</taxon>
        <taxon>Bacillales</taxon>
        <taxon>Bacillaceae</taxon>
        <taxon>Bacillus</taxon>
    </lineage>
</organism>
<dbReference type="Proteomes" id="UP001372526">
    <property type="component" value="Unassembled WGS sequence"/>
</dbReference>
<accession>A0ABU8FF21</accession>
<protein>
    <submittedName>
        <fullName evidence="2">Uncharacterized protein</fullName>
    </submittedName>
</protein>